<dbReference type="RefSeq" id="XP_018691478.1">
    <property type="nucleotide sequence ID" value="XM_018838710.1"/>
</dbReference>
<sequence length="109" mass="11735">MLNLLLRLVAVAACAFGIAMCACISDQVFREVPAGHTSMCIDQVTTQQKKKEGDTARFLRIIRKSLRTVVDRSVHARLLAQGSSPLPTTRITTTTTTRTAAAAATMSSI</sequence>
<dbReference type="PROSITE" id="PS51257">
    <property type="entry name" value="PROKAR_LIPOPROTEIN"/>
    <property type="match status" value="1"/>
</dbReference>
<dbReference type="Proteomes" id="UP000078343">
    <property type="component" value="Unassembled WGS sequence"/>
</dbReference>
<organism evidence="2 3">
    <name type="scientific">Fonsecaea erecta</name>
    <dbReference type="NCBI Taxonomy" id="1367422"/>
    <lineage>
        <taxon>Eukaryota</taxon>
        <taxon>Fungi</taxon>
        <taxon>Dikarya</taxon>
        <taxon>Ascomycota</taxon>
        <taxon>Pezizomycotina</taxon>
        <taxon>Eurotiomycetes</taxon>
        <taxon>Chaetothyriomycetidae</taxon>
        <taxon>Chaetothyriales</taxon>
        <taxon>Herpotrichiellaceae</taxon>
        <taxon>Fonsecaea</taxon>
    </lineage>
</organism>
<gene>
    <name evidence="2" type="ORF">AYL99_07201</name>
</gene>
<proteinExistence type="predicted"/>
<accession>A0A178ZF41</accession>
<feature type="signal peptide" evidence="1">
    <location>
        <begin position="1"/>
        <end position="21"/>
    </location>
</feature>
<dbReference type="GeneID" id="30011369"/>
<protein>
    <recommendedName>
        <fullName evidence="4">Secreted protein</fullName>
    </recommendedName>
</protein>
<dbReference type="EMBL" id="LVYI01000006">
    <property type="protein sequence ID" value="OAP58111.1"/>
    <property type="molecule type" value="Genomic_DNA"/>
</dbReference>
<keyword evidence="3" id="KW-1185">Reference proteome</keyword>
<dbReference type="AlphaFoldDB" id="A0A178ZF41"/>
<keyword evidence="1" id="KW-0732">Signal</keyword>
<reference evidence="2 3" key="1">
    <citation type="submission" date="2016-04" db="EMBL/GenBank/DDBJ databases">
        <title>Draft genome of Fonsecaea erecta CBS 125763.</title>
        <authorList>
            <person name="Weiss V.A."/>
            <person name="Vicente V.A."/>
            <person name="Raittz R.T."/>
            <person name="Moreno L.F."/>
            <person name="De Souza E.M."/>
            <person name="Pedrosa F.O."/>
            <person name="Steffens M.B."/>
            <person name="Faoro H."/>
            <person name="Tadra-Sfeir M.Z."/>
            <person name="Najafzadeh M.J."/>
            <person name="Felipe M.S."/>
            <person name="Teixeira M."/>
            <person name="Sun J."/>
            <person name="Xi L."/>
            <person name="Gomes R."/>
            <person name="De Azevedo C.M."/>
            <person name="Salgado C.G."/>
            <person name="Da Silva M.B."/>
            <person name="Nascimento M.F."/>
            <person name="Queiroz-Telles F."/>
            <person name="Attili D.S."/>
            <person name="Gorbushina A."/>
        </authorList>
    </citation>
    <scope>NUCLEOTIDE SEQUENCE [LARGE SCALE GENOMIC DNA]</scope>
    <source>
        <strain evidence="2 3">CBS 125763</strain>
    </source>
</reference>
<name>A0A178ZF41_9EURO</name>
<evidence type="ECO:0000313" key="3">
    <source>
        <dbReference type="Proteomes" id="UP000078343"/>
    </source>
</evidence>
<feature type="chain" id="PRO_5008098480" description="Secreted protein" evidence="1">
    <location>
        <begin position="22"/>
        <end position="109"/>
    </location>
</feature>
<evidence type="ECO:0000313" key="2">
    <source>
        <dbReference type="EMBL" id="OAP58111.1"/>
    </source>
</evidence>
<comment type="caution">
    <text evidence="2">The sequence shown here is derived from an EMBL/GenBank/DDBJ whole genome shotgun (WGS) entry which is preliminary data.</text>
</comment>
<evidence type="ECO:0008006" key="4">
    <source>
        <dbReference type="Google" id="ProtNLM"/>
    </source>
</evidence>
<evidence type="ECO:0000256" key="1">
    <source>
        <dbReference type="SAM" id="SignalP"/>
    </source>
</evidence>